<name>A0A418T875_9RHOB</name>
<protein>
    <submittedName>
        <fullName evidence="1">Uncharacterized protein</fullName>
    </submittedName>
</protein>
<sequence>MTNVMSLPIFEPVRFDKRRIADIVRKLGEPAARNTIRLALGEVEATLFQARQAMDCRDDTDALVHAESLARLAWQLGLPTLATVAQNLRDCIQQRNHIAVAAIGARLQRVGNHSLATIRRDTGLS</sequence>
<dbReference type="AlphaFoldDB" id="A0A418T875"/>
<reference evidence="2" key="1">
    <citation type="submission" date="2018-09" db="EMBL/GenBank/DDBJ databases">
        <title>Acidovorax cavernicola nov. sp. isolated from Gruta de las Maravillas (Aracena, Spain).</title>
        <authorList>
            <person name="Jurado V."/>
            <person name="Gutierrez-Patricio S."/>
            <person name="Gonzalez-Pimentel J.L."/>
            <person name="Miller A.Z."/>
            <person name="Laiz L."/>
            <person name="Saiz-Jimenez C."/>
        </authorList>
    </citation>
    <scope>NUCLEOTIDE SEQUENCE [LARGE SCALE GENOMIC DNA]</scope>
    <source>
        <strain evidence="2">1011MAR3C25</strain>
    </source>
</reference>
<accession>A0A418T875</accession>
<keyword evidence="2" id="KW-1185">Reference proteome</keyword>
<comment type="caution">
    <text evidence="1">The sequence shown here is derived from an EMBL/GenBank/DDBJ whole genome shotgun (WGS) entry which is preliminary data.</text>
</comment>
<dbReference type="GO" id="GO:0000160">
    <property type="term" value="P:phosphorelay signal transduction system"/>
    <property type="evidence" value="ECO:0007669"/>
    <property type="project" value="InterPro"/>
</dbReference>
<evidence type="ECO:0000313" key="1">
    <source>
        <dbReference type="EMBL" id="RJE89428.1"/>
    </source>
</evidence>
<proteinExistence type="predicted"/>
<dbReference type="SUPFAM" id="SSF47226">
    <property type="entry name" value="Histidine-containing phosphotransfer domain, HPT domain"/>
    <property type="match status" value="1"/>
</dbReference>
<dbReference type="Proteomes" id="UP000284202">
    <property type="component" value="Unassembled WGS sequence"/>
</dbReference>
<gene>
    <name evidence="1" type="ORF">D3P04_02020</name>
</gene>
<dbReference type="RefSeq" id="WP_119745360.1">
    <property type="nucleotide sequence ID" value="NZ_QZCG01000001.1"/>
</dbReference>
<dbReference type="EMBL" id="QZCG01000001">
    <property type="protein sequence ID" value="RJE89428.1"/>
    <property type="molecule type" value="Genomic_DNA"/>
</dbReference>
<organism evidence="1 2">
    <name type="scientific">Paracoccus onubensis</name>
    <dbReference type="NCBI Taxonomy" id="1675788"/>
    <lineage>
        <taxon>Bacteria</taxon>
        <taxon>Pseudomonadati</taxon>
        <taxon>Pseudomonadota</taxon>
        <taxon>Alphaproteobacteria</taxon>
        <taxon>Rhodobacterales</taxon>
        <taxon>Paracoccaceae</taxon>
        <taxon>Paracoccus</taxon>
    </lineage>
</organism>
<dbReference type="InterPro" id="IPR036641">
    <property type="entry name" value="HPT_dom_sf"/>
</dbReference>
<evidence type="ECO:0000313" key="2">
    <source>
        <dbReference type="Proteomes" id="UP000284202"/>
    </source>
</evidence>
<dbReference type="OrthoDB" id="7873775at2"/>